<organism evidence="1 2">
    <name type="scientific">Rhodococcus phage Mbo2</name>
    <dbReference type="NCBI Taxonomy" id="2936911"/>
    <lineage>
        <taxon>Viruses</taxon>
        <taxon>Duplodnaviria</taxon>
        <taxon>Heunggongvirae</taxon>
        <taxon>Uroviricota</taxon>
        <taxon>Caudoviricetes</taxon>
        <taxon>Caudoviricetes incertae sedis</taxon>
        <taxon>Mboduovirus</taxon>
        <taxon>Mboduovirus mbo2</taxon>
    </lineage>
</organism>
<keyword evidence="1" id="KW-0645">Protease</keyword>
<protein>
    <submittedName>
        <fullName evidence="1">Capsid maturation protease</fullName>
    </submittedName>
</protein>
<dbReference type="Proteomes" id="UP001057233">
    <property type="component" value="Segment"/>
</dbReference>
<evidence type="ECO:0000313" key="2">
    <source>
        <dbReference type="Proteomes" id="UP001057233"/>
    </source>
</evidence>
<dbReference type="EMBL" id="ON191531">
    <property type="protein sequence ID" value="URG17380.1"/>
    <property type="molecule type" value="Genomic_DNA"/>
</dbReference>
<name>A0A9E7LF18_9CAUD</name>
<dbReference type="GO" id="GO:0008233">
    <property type="term" value="F:peptidase activity"/>
    <property type="evidence" value="ECO:0007669"/>
    <property type="project" value="UniProtKB-KW"/>
</dbReference>
<gene>
    <name evidence="1" type="ORF">Mbo2_010</name>
</gene>
<evidence type="ECO:0000313" key="1">
    <source>
        <dbReference type="EMBL" id="URG17380.1"/>
    </source>
</evidence>
<keyword evidence="2" id="KW-1185">Reference proteome</keyword>
<sequence length="393" mass="42599">MVPDMTTSTLDKKSAELIGFENGILSTSVEPTCRFFTKDNGAKAMAVKDIAVFRSGTFRDSMGEQREWDEFAMDSFVRNYNHLTQSGILKDIPVRRGHPTFGQNPIDTVIGYVTSLRVETRTASIEQKEYAYLVADFEILDEEAQQKINSGLWRNRSSEVGTYYDNNDMAHAPTFMGVAYVDIPAVERLNEFAKGSQTAKFSMMMEAGMTTPANPVLPAEPKAPALAQFSIGGTATTDYAQVQAYISGLEGQLAVYAKEAEDRAKAERGAYIDQLAKDGKLTQPQVEPLKAFAANLDVAGFNSFKAGMDLAAPAPILQPHGVTPADQGRPDNQADAATKAADAEYATATAILKSLAQSGVPHDEIKKTSNYAKAIAKNPSYQIPAPVAHHLGK</sequence>
<proteinExistence type="predicted"/>
<reference evidence="1" key="1">
    <citation type="submission" date="2022-04" db="EMBL/GenBank/DDBJ databases">
        <authorList>
            <person name="Hwangbo M."/>
            <person name="Wang B."/>
            <person name="Gill J.J."/>
            <person name="Chu K.-H."/>
            <person name="Young R."/>
        </authorList>
    </citation>
    <scope>NUCLEOTIDE SEQUENCE</scope>
</reference>
<accession>A0A9E7LF18</accession>
<keyword evidence="1" id="KW-0378">Hydrolase</keyword>
<dbReference type="GO" id="GO:0006508">
    <property type="term" value="P:proteolysis"/>
    <property type="evidence" value="ECO:0007669"/>
    <property type="project" value="UniProtKB-KW"/>
</dbReference>